<feature type="domain" description="HTH psq-type" evidence="2">
    <location>
        <begin position="16"/>
        <end position="57"/>
    </location>
</feature>
<dbReference type="PANTHER" id="PTHR19303:SF11">
    <property type="entry name" value="JERKY PROTEIN HOMOLOG"/>
    <property type="match status" value="1"/>
</dbReference>
<name>A0A7M4DWB0_CROPO</name>
<evidence type="ECO:0008006" key="5">
    <source>
        <dbReference type="Google" id="ProtNLM"/>
    </source>
</evidence>
<evidence type="ECO:0000259" key="2">
    <source>
        <dbReference type="Pfam" id="PF04218"/>
    </source>
</evidence>
<protein>
    <recommendedName>
        <fullName evidence="5">DDE-1 domain-containing protein</fullName>
    </recommendedName>
</protein>
<dbReference type="Pfam" id="PF03184">
    <property type="entry name" value="DDE_1"/>
    <property type="match status" value="1"/>
</dbReference>
<dbReference type="GeneTree" id="ENSGT00940000162277"/>
<proteinExistence type="predicted"/>
<evidence type="ECO:0000259" key="1">
    <source>
        <dbReference type="Pfam" id="PF03184"/>
    </source>
</evidence>
<reference evidence="3" key="1">
    <citation type="submission" date="2025-08" db="UniProtKB">
        <authorList>
            <consortium name="Ensembl"/>
        </authorList>
    </citation>
    <scope>IDENTIFICATION</scope>
</reference>
<sequence>MASSMLFIASKSKDEKQKTVVLTLTQKIDICRSLEGENHNVLMKEFSVGLSMIYDIKGVPPSLLLKNIVDFLKKLVAKHGLSPDQIYNADETVKLLVVGKCNRPRAFKGIRHLPVVCKAQSNAWMDKEKIYDWFHHVFVPSVKEHFRKNGKPEDSKSILLLDSCQAHPPECELVSGNSFTIFLPPDVTSLIQPMDQVIIQNMKCYYRRDFLRQLMNQEGTIQNFQCLYNIKDTIFNVPCAWNSVKSKTLRRAWRKLWPRVMFAEGSSDEEDFEGLNVRHKKNTIAQILEVVKDAPSTNPVNKLKESEIEEWVEADKEVEHVFSDAEIIERRLWWRGKMSWASTASSIDNFIKFAERWSYFAREVMQLHIIHKKGRQQVGKHCRIPKCLLNL</sequence>
<feature type="domain" description="DDE-1" evidence="1">
    <location>
        <begin position="90"/>
        <end position="253"/>
    </location>
</feature>
<evidence type="ECO:0000313" key="4">
    <source>
        <dbReference type="Proteomes" id="UP000594220"/>
    </source>
</evidence>
<organism evidence="3 4">
    <name type="scientific">Crocodylus porosus</name>
    <name type="common">Saltwater crocodile</name>
    <name type="synonym">Estuarine crocodile</name>
    <dbReference type="NCBI Taxonomy" id="8502"/>
    <lineage>
        <taxon>Eukaryota</taxon>
        <taxon>Metazoa</taxon>
        <taxon>Chordata</taxon>
        <taxon>Craniata</taxon>
        <taxon>Vertebrata</taxon>
        <taxon>Euteleostomi</taxon>
        <taxon>Archelosauria</taxon>
        <taxon>Archosauria</taxon>
        <taxon>Crocodylia</taxon>
        <taxon>Longirostres</taxon>
        <taxon>Crocodylidae</taxon>
        <taxon>Crocodylus</taxon>
    </lineage>
</organism>
<reference evidence="3" key="2">
    <citation type="submission" date="2025-09" db="UniProtKB">
        <authorList>
            <consortium name="Ensembl"/>
        </authorList>
    </citation>
    <scope>IDENTIFICATION</scope>
</reference>
<dbReference type="PANTHER" id="PTHR19303">
    <property type="entry name" value="TRANSPOSON"/>
    <property type="match status" value="1"/>
</dbReference>
<accession>A0A7M4DWB0</accession>
<dbReference type="Ensembl" id="ENSCPRT00005000913.1">
    <property type="protein sequence ID" value="ENSCPRP00005000792.1"/>
    <property type="gene ID" value="ENSCPRG00005000602.1"/>
</dbReference>
<dbReference type="OMA" id="HPPECEL"/>
<dbReference type="Pfam" id="PF04218">
    <property type="entry name" value="CENP-B_N"/>
    <property type="match status" value="1"/>
</dbReference>
<dbReference type="Proteomes" id="UP000594220">
    <property type="component" value="Unplaced"/>
</dbReference>
<dbReference type="InterPro" id="IPR007889">
    <property type="entry name" value="HTH_Psq"/>
</dbReference>
<dbReference type="InterPro" id="IPR050863">
    <property type="entry name" value="CenT-Element_Derived"/>
</dbReference>
<dbReference type="GO" id="GO:0003677">
    <property type="term" value="F:DNA binding"/>
    <property type="evidence" value="ECO:0007669"/>
    <property type="project" value="InterPro"/>
</dbReference>
<dbReference type="GO" id="GO:0005634">
    <property type="term" value="C:nucleus"/>
    <property type="evidence" value="ECO:0007669"/>
    <property type="project" value="TreeGrafter"/>
</dbReference>
<evidence type="ECO:0000313" key="3">
    <source>
        <dbReference type="Ensembl" id="ENSCPRP00005000792.1"/>
    </source>
</evidence>
<dbReference type="AlphaFoldDB" id="A0A7M4DWB0"/>
<dbReference type="InterPro" id="IPR004875">
    <property type="entry name" value="DDE_SF_endonuclease_dom"/>
</dbReference>
<keyword evidence="4" id="KW-1185">Reference proteome</keyword>